<evidence type="ECO:0000313" key="1">
    <source>
        <dbReference type="EMBL" id="MCI65494.1"/>
    </source>
</evidence>
<keyword evidence="2" id="KW-1185">Reference proteome</keyword>
<dbReference type="Proteomes" id="UP000265520">
    <property type="component" value="Unassembled WGS sequence"/>
</dbReference>
<sequence length="74" mass="8007">VVFSLSVPAQLSYPYQVFNDILQLNAIFGVMSCAAVKSADLGHICSRVLPNFSGRTDPGFSKFGVSALMEYFLA</sequence>
<dbReference type="AlphaFoldDB" id="A0A392TYG3"/>
<name>A0A392TYG3_9FABA</name>
<reference evidence="1 2" key="1">
    <citation type="journal article" date="2018" name="Front. Plant Sci.">
        <title>Red Clover (Trifolium pratense) and Zigzag Clover (T. medium) - A Picture of Genomic Similarities and Differences.</title>
        <authorList>
            <person name="Dluhosova J."/>
            <person name="Istvanek J."/>
            <person name="Nedelnik J."/>
            <person name="Repkova J."/>
        </authorList>
    </citation>
    <scope>NUCLEOTIDE SEQUENCE [LARGE SCALE GENOMIC DNA]</scope>
    <source>
        <strain evidence="2">cv. 10/8</strain>
        <tissue evidence="1">Leaf</tissue>
    </source>
</reference>
<accession>A0A392TYG3</accession>
<comment type="caution">
    <text evidence="1">The sequence shown here is derived from an EMBL/GenBank/DDBJ whole genome shotgun (WGS) entry which is preliminary data.</text>
</comment>
<feature type="non-terminal residue" evidence="1">
    <location>
        <position position="1"/>
    </location>
</feature>
<dbReference type="EMBL" id="LXQA010676831">
    <property type="protein sequence ID" value="MCI65494.1"/>
    <property type="molecule type" value="Genomic_DNA"/>
</dbReference>
<organism evidence="1 2">
    <name type="scientific">Trifolium medium</name>
    <dbReference type="NCBI Taxonomy" id="97028"/>
    <lineage>
        <taxon>Eukaryota</taxon>
        <taxon>Viridiplantae</taxon>
        <taxon>Streptophyta</taxon>
        <taxon>Embryophyta</taxon>
        <taxon>Tracheophyta</taxon>
        <taxon>Spermatophyta</taxon>
        <taxon>Magnoliopsida</taxon>
        <taxon>eudicotyledons</taxon>
        <taxon>Gunneridae</taxon>
        <taxon>Pentapetalae</taxon>
        <taxon>rosids</taxon>
        <taxon>fabids</taxon>
        <taxon>Fabales</taxon>
        <taxon>Fabaceae</taxon>
        <taxon>Papilionoideae</taxon>
        <taxon>50 kb inversion clade</taxon>
        <taxon>NPAAA clade</taxon>
        <taxon>Hologalegina</taxon>
        <taxon>IRL clade</taxon>
        <taxon>Trifolieae</taxon>
        <taxon>Trifolium</taxon>
    </lineage>
</organism>
<protein>
    <submittedName>
        <fullName evidence="1">Uncharacterized protein</fullName>
    </submittedName>
</protein>
<evidence type="ECO:0000313" key="2">
    <source>
        <dbReference type="Proteomes" id="UP000265520"/>
    </source>
</evidence>
<proteinExistence type="predicted"/>